<dbReference type="OMA" id="YVLATQY"/>
<dbReference type="VEuPathDB" id="AmoebaDB:EHI_112830"/>
<dbReference type="VEuPathDB" id="AmoebaDB:EHI7A_079750"/>
<feature type="region of interest" description="Disordered" evidence="1">
    <location>
        <begin position="93"/>
        <end position="202"/>
    </location>
</feature>
<name>A0A5K1USJ5_ENTHI</name>
<dbReference type="EMBL" id="BDEQ01000001">
    <property type="protein sequence ID" value="GAT98381.1"/>
    <property type="molecule type" value="Genomic_DNA"/>
</dbReference>
<protein>
    <recommendedName>
        <fullName evidence="4">Nucleoplasmin-like domain-containing protein</fullName>
    </recommendedName>
</protein>
<accession>A0A5K1USJ5</accession>
<dbReference type="Proteomes" id="UP000078387">
    <property type="component" value="Unassembled WGS sequence"/>
</dbReference>
<comment type="caution">
    <text evidence="2">The sequence shown here is derived from an EMBL/GenBank/DDBJ whole genome shotgun (WGS) entry which is preliminary data.</text>
</comment>
<evidence type="ECO:0000256" key="1">
    <source>
        <dbReference type="SAM" id="MobiDB-lite"/>
    </source>
</evidence>
<feature type="compositionally biased region" description="Basic and acidic residues" evidence="1">
    <location>
        <begin position="129"/>
        <end position="193"/>
    </location>
</feature>
<feature type="compositionally biased region" description="Acidic residues" evidence="1">
    <location>
        <begin position="93"/>
        <end position="128"/>
    </location>
</feature>
<dbReference type="VEuPathDB" id="AmoebaDB:EHI8A_081980"/>
<reference evidence="2 3" key="1">
    <citation type="submission" date="2016-05" db="EMBL/GenBank/DDBJ databases">
        <title>First whole genome sequencing of Entamoeba histolytica HM1:IMSS-clone-6.</title>
        <authorList>
            <person name="Mukherjee Avik.K."/>
            <person name="Izumyama S."/>
            <person name="Nakada-Tsukui K."/>
            <person name="Nozaki T."/>
        </authorList>
    </citation>
    <scope>NUCLEOTIDE SEQUENCE [LARGE SCALE GENOMIC DNA]</scope>
    <source>
        <strain evidence="2 3">HM1:IMSS clone 6</strain>
    </source>
</reference>
<dbReference type="AlphaFoldDB" id="A0A5K1USJ5"/>
<organism evidence="2 3">
    <name type="scientific">Entamoeba histolytica</name>
    <dbReference type="NCBI Taxonomy" id="5759"/>
    <lineage>
        <taxon>Eukaryota</taxon>
        <taxon>Amoebozoa</taxon>
        <taxon>Evosea</taxon>
        <taxon>Archamoebae</taxon>
        <taxon>Mastigamoebida</taxon>
        <taxon>Entamoebidae</taxon>
        <taxon>Entamoeba</taxon>
    </lineage>
</organism>
<evidence type="ECO:0008006" key="4">
    <source>
        <dbReference type="Google" id="ProtNLM"/>
    </source>
</evidence>
<sequence length="202" mass="23172">MAMMNTIITAQGEEFPLQGMTLVLRHLALEGDQKTSVYLITKDEDDKEVKVLLATLSSAVPQHSCEIPITGETVKLICEGKAKVHAILTPELEEDFDDFDMDDMSEDEDDNGEFAEEGDEEEDDEDEKPVEAPKKVEPKKEEKKPQQPKKEEKKPQQPPKKETKPQQHQQPKKEEKKPQQPPKKEFNKKEGKKMNKKNNKKH</sequence>
<dbReference type="VEuPathDB" id="AmoebaDB:EHI5A_121510"/>
<evidence type="ECO:0000313" key="3">
    <source>
        <dbReference type="Proteomes" id="UP000078387"/>
    </source>
</evidence>
<gene>
    <name evidence="2" type="ORF">CL6EHI_112830</name>
</gene>
<proteinExistence type="predicted"/>
<dbReference type="VEuPathDB" id="AmoebaDB:KM1_142470"/>
<evidence type="ECO:0000313" key="2">
    <source>
        <dbReference type="EMBL" id="GAT98381.1"/>
    </source>
</evidence>